<dbReference type="EMBL" id="JBFSSG010000001">
    <property type="protein sequence ID" value="MEZ8719456.1"/>
    <property type="molecule type" value="Genomic_DNA"/>
</dbReference>
<evidence type="ECO:0000313" key="3">
    <source>
        <dbReference type="EMBL" id="MEZ8719456.1"/>
    </source>
</evidence>
<dbReference type="Pfam" id="PF13750">
    <property type="entry name" value="Big_3_3"/>
    <property type="match status" value="1"/>
</dbReference>
<protein>
    <submittedName>
        <fullName evidence="3">Ig-like domain-containing protein</fullName>
    </submittedName>
</protein>
<dbReference type="InterPro" id="IPR022038">
    <property type="entry name" value="Ig-like_bact"/>
</dbReference>
<sequence length="1404" mass="156347">MKTTKLKLLAVAIPLSLWANHAASKSILVTGSLEAVSPKVSIPNSGNQQAYVSPYQLIAKEATNSGCRITGDPNVAKADHGEELVCLFEWTQLPTGMSAAGMATDGYLLDVGQNEFKYSISYFSGSSLEKVEISNGSVKVNAVEPDLPIFKSMKTTLSHGVFEGLNVVNHNKATGLKDVTVRVEGRDYRQVVTAGSLGSCVIEAGFTNCTITTGGRSIGNGDQVQGETTYKITIDAENGYFKKQNRIVPEDYKLKWDYRTPAAAGLYIQARSAASGKTESHTIDGVSFVVENEQAKLIVDTPHFGKPGSWWVPTAKLELKPDPNFKPEIPVFKVDGVDMVEMDDMVGQPQKSFVLSSRGSPEVSDGKYIYSYDLSSVADGAFIPEVILKDQFNNRFEKSYDSVTLDRQAPKVQVMYKGKRFTDEDLVYFFEDMAVIALDTFDGGAEILSVKANGTELEMVGERDFVKKLKGAHLKLAPQTQYPLEITVRDTAGNVHTEAMRVGYMPMDYKLKGAGLEYYKKVQRLDLDVSQVQGEHCALYSSEAELQEREFAYGESQRCYLEWTNLPDGTSGTYIRGQHTLTGNLLKSSDEASNEVGYRVWMYDTNGNVALAAEESNTLQVSLAPEPKLTVTQKNVIRPNFFPVELNGSRFASAVAKGVNADLELVSEDGTEETITMAKQRNGYFTQSSAYQTLAVGPGKLWAKKTFNVEAKYSLGSEINSKTSVETVYVPSRRIRSRIKTEDLRTLDTLNPSVTMKLGIYDSGVKDFVFDDETMGTWKVYLAKERRDRETRTIHYDPITDVKTFSGQEMKFELDVSDVGYGSYRFIGVAELESPVEGYNRRILSNSSFYRVLKGGKIDGDIKTYRMSSPVPFTASVTYQPEKREDRAALGDITWEVSKNGTDDWQAIADYQGSPRLRQVVEEAAHYFVRATVKNKFSGAVRTTDILEILGYEVPDLKTTGPAALYEGEKGTLVLMDHGEQVNELKGEIEWSFDGKTWEAGTGTLDIVGTGERMQVWSRMAYLDNELAGKNRYDAHRHQVSVKKPVPVRISVVTPRLVEAGKPIELDALVRLASSQLKSEVVSEWILPDGTVIEGTKLTYTPTDTDAENGHTDLHFRSWVKQLKNETMAVKDLSIRTWKYEFPDFRFDVNYRTRYAPVSAVAVARKLDHQPVAVDYTYDFQVFDGMEKDRESKERLYFKATKPGIHQFTVVISDDRGNEKRMVELLEVLPPPATEIELAANYSTQYMRTPLDASVRSRIVLGHPDDRVQKYEWYLDGELLPDQTSSRAVIDDLEEGNHEIKLKVTSKYGIVKEELLDVQVAPNKAPECGIKYKQYGSTISAQSGCKDSDGRLATHNWYIDGELVQVHANNVSVTGKPGKTIHFRVVGYDDSGDTGEATLEVTPN</sequence>
<proteinExistence type="predicted"/>
<comment type="caution">
    <text evidence="3">The sequence shown here is derived from an EMBL/GenBank/DDBJ whole genome shotgun (WGS) entry which is preliminary data.</text>
</comment>
<organism evidence="3 4">
    <name type="scientific">Vibrio pomeroyi</name>
    <dbReference type="NCBI Taxonomy" id="198832"/>
    <lineage>
        <taxon>Bacteria</taxon>
        <taxon>Pseudomonadati</taxon>
        <taxon>Pseudomonadota</taxon>
        <taxon>Gammaproteobacteria</taxon>
        <taxon>Vibrionales</taxon>
        <taxon>Vibrionaceae</taxon>
        <taxon>Vibrio</taxon>
    </lineage>
</organism>
<dbReference type="RefSeq" id="WP_269337503.1">
    <property type="nucleotide sequence ID" value="NZ_JBFSSG010000001.1"/>
</dbReference>
<evidence type="ECO:0000259" key="2">
    <source>
        <dbReference type="Pfam" id="PF13750"/>
    </source>
</evidence>
<dbReference type="Proteomes" id="UP001570071">
    <property type="component" value="Unassembled WGS sequence"/>
</dbReference>
<feature type="domain" description="Ig-like" evidence="2">
    <location>
        <begin position="367"/>
        <end position="507"/>
    </location>
</feature>
<feature type="chain" id="PRO_5045297376" evidence="1">
    <location>
        <begin position="23"/>
        <end position="1404"/>
    </location>
</feature>
<evidence type="ECO:0000313" key="4">
    <source>
        <dbReference type="Proteomes" id="UP001570071"/>
    </source>
</evidence>
<reference evidence="3 4" key="1">
    <citation type="journal article" date="2024" name="ISME J.">
        <title>Tailless and filamentous prophages are predominant in marine Vibrio.</title>
        <authorList>
            <person name="Steensen K."/>
            <person name="Seneca J."/>
            <person name="Bartlau N."/>
            <person name="Yu X.A."/>
            <person name="Hussain F.A."/>
            <person name="Polz M.F."/>
        </authorList>
    </citation>
    <scope>NUCLEOTIDE SEQUENCE [LARGE SCALE GENOMIC DNA]</scope>
    <source>
        <strain evidence="3 4">10N.239.312.F12</strain>
    </source>
</reference>
<gene>
    <name evidence="3" type="ORF">AB6D66_00160</name>
</gene>
<keyword evidence="4" id="KW-1185">Reference proteome</keyword>
<name>A0ABV4MQQ6_9VIBR</name>
<evidence type="ECO:0000256" key="1">
    <source>
        <dbReference type="SAM" id="SignalP"/>
    </source>
</evidence>
<keyword evidence="1" id="KW-0732">Signal</keyword>
<accession>A0ABV4MQQ6</accession>
<feature type="signal peptide" evidence="1">
    <location>
        <begin position="1"/>
        <end position="22"/>
    </location>
</feature>